<evidence type="ECO:0000313" key="2">
    <source>
        <dbReference type="EMBL" id="MDX8420368.1"/>
    </source>
</evidence>
<protein>
    <submittedName>
        <fullName evidence="2">Uncharacterized protein</fullName>
    </submittedName>
</protein>
<feature type="transmembrane region" description="Helical" evidence="1">
    <location>
        <begin position="6"/>
        <end position="22"/>
    </location>
</feature>
<keyword evidence="1" id="KW-0812">Transmembrane</keyword>
<keyword evidence="3" id="KW-1185">Reference proteome</keyword>
<comment type="caution">
    <text evidence="2">The sequence shown here is derived from an EMBL/GenBank/DDBJ whole genome shotgun (WGS) entry which is preliminary data.</text>
</comment>
<sequence length="158" mass="17790">MGGEKVLLQILLFSIPCIFLFIKVTHIKKPVRDILLIAILVLISFLISNFGYLFEYLPNKSDYIPAQAIITQKYHTRKGILSRGSISVEFEGEKARADSVTINCYENVGDSIVVGLKINNGKITSAVRTELSITSRNLAWLTFLFWAIVLCLKQPKNK</sequence>
<dbReference type="EMBL" id="JALBUR010000034">
    <property type="protein sequence ID" value="MDX8420368.1"/>
    <property type="molecule type" value="Genomic_DNA"/>
</dbReference>
<organism evidence="2 3">
    <name type="scientific">Grylomicrobium aquisgranensis</name>
    <dbReference type="NCBI Taxonomy" id="2926318"/>
    <lineage>
        <taxon>Bacteria</taxon>
        <taxon>Bacillati</taxon>
        <taxon>Bacillota</taxon>
        <taxon>Erysipelotrichia</taxon>
        <taxon>Erysipelotrichales</taxon>
        <taxon>Erysipelotrichaceae</taxon>
        <taxon>Grylomicrobium</taxon>
    </lineage>
</organism>
<dbReference type="RefSeq" id="WP_370596523.1">
    <property type="nucleotide sequence ID" value="NZ_JALBUR010000034.1"/>
</dbReference>
<evidence type="ECO:0000256" key="1">
    <source>
        <dbReference type="SAM" id="Phobius"/>
    </source>
</evidence>
<proteinExistence type="predicted"/>
<dbReference type="AlphaFoldDB" id="A0AB35U3F6"/>
<keyword evidence="1" id="KW-0472">Membrane</keyword>
<keyword evidence="1" id="KW-1133">Transmembrane helix</keyword>
<name>A0AB35U3F6_9FIRM</name>
<dbReference type="Proteomes" id="UP001286174">
    <property type="component" value="Unassembled WGS sequence"/>
</dbReference>
<reference evidence="2 3" key="1">
    <citation type="submission" date="2022-03" db="EMBL/GenBank/DDBJ databases">
        <title>Novel taxa within the pig intestine.</title>
        <authorList>
            <person name="Wylensek D."/>
            <person name="Bishof K."/>
            <person name="Afrizal A."/>
            <person name="Clavel T."/>
        </authorList>
    </citation>
    <scope>NUCLEOTIDE SEQUENCE [LARGE SCALE GENOMIC DNA]</scope>
    <source>
        <strain evidence="2 3">CLA-KB-P133</strain>
    </source>
</reference>
<feature type="transmembrane region" description="Helical" evidence="1">
    <location>
        <begin position="133"/>
        <end position="152"/>
    </location>
</feature>
<gene>
    <name evidence="2" type="ORF">MOZ60_09750</name>
</gene>
<feature type="transmembrane region" description="Helical" evidence="1">
    <location>
        <begin position="34"/>
        <end position="54"/>
    </location>
</feature>
<evidence type="ECO:0000313" key="3">
    <source>
        <dbReference type="Proteomes" id="UP001286174"/>
    </source>
</evidence>
<accession>A0AB35U3F6</accession>